<dbReference type="InterPro" id="IPR048304">
    <property type="entry name" value="UbiD_Rift_dom"/>
</dbReference>
<dbReference type="SUPFAM" id="SSF143968">
    <property type="entry name" value="UbiD C-terminal domain-like"/>
    <property type="match status" value="2"/>
</dbReference>
<evidence type="ECO:0000259" key="1">
    <source>
        <dbReference type="Pfam" id="PF01977"/>
    </source>
</evidence>
<sequence>MGYADLQSCIADLERHGRLRRIGIPVDPYLEAGMIQRRVYRAGGPALLFTNVTGSSFPLLGNLFGTLERTRFLFRDSLKTIETLVRLKINPFTALRDPLDSLGAGLKARHLLPKTVAPSSAPVLRCRTTLAQLPRLVSWPLDGGPFITLPQVYSESPLKPGVGKSNLGMYRVQLAGNRYEPDRQAGLHYQIHRGIGVHHAEAKARGERLKVNIFVGGAPAMTVAAVMPLPEGMPELSFAGLLAGQRIAMATLPGHLPVPAEADFCIVGSIEPTATLPEGPFGDHLGYYSLEHPFPFVEVEAVYHRPDAVWPFTTVGRPPQEDTSFGAFIHELTGDLIPTVLPGVKAVHAVDAAGVHPLLLAIGSERYTPYDGVTRPMELLTQANAILGQGQLSLAKYLLIVAEDDNPALDIHQVDEFLQHLLARVDWRRDLHFQTATTIDTLDYSGQGLNSGSKVVMAAAGPVRRSLATALPAHLPLPEGCGAPRLALPGVLVVQTGAAQQGRGEQDPHIERFCAFWQECPLPEGLPLVVLVDDSEFTARTLDNLLWVTFTRSNPAVDIYGVGAATTGRHWGCSGALVIDARRKPFHAPPLEEEAQLARRIDDLAAASGPLAGLW</sequence>
<dbReference type="Pfam" id="PF01977">
    <property type="entry name" value="UbiD"/>
    <property type="match status" value="1"/>
</dbReference>
<dbReference type="InterPro" id="IPR049383">
    <property type="entry name" value="UbiD-like_N"/>
</dbReference>
<dbReference type="Pfam" id="PF20696">
    <property type="entry name" value="UbiD_C"/>
    <property type="match status" value="1"/>
</dbReference>
<evidence type="ECO:0000259" key="3">
    <source>
        <dbReference type="Pfam" id="PF20696"/>
    </source>
</evidence>
<dbReference type="Proteomes" id="UP001295463">
    <property type="component" value="Chromosome"/>
</dbReference>
<evidence type="ECO:0000313" key="5">
    <source>
        <dbReference type="Proteomes" id="UP001295463"/>
    </source>
</evidence>
<proteinExistence type="predicted"/>
<reference evidence="4 5" key="1">
    <citation type="submission" date="2022-03" db="EMBL/GenBank/DDBJ databases">
        <authorList>
            <person name="Koch H."/>
        </authorList>
    </citation>
    <scope>NUCLEOTIDE SEQUENCE [LARGE SCALE GENOMIC DNA]</scope>
    <source>
        <strain evidence="4 5">G1</strain>
    </source>
</reference>
<organism evidence="4 5">
    <name type="scientific">Trichlorobacter ammonificans</name>
    <dbReference type="NCBI Taxonomy" id="2916410"/>
    <lineage>
        <taxon>Bacteria</taxon>
        <taxon>Pseudomonadati</taxon>
        <taxon>Thermodesulfobacteriota</taxon>
        <taxon>Desulfuromonadia</taxon>
        <taxon>Geobacterales</taxon>
        <taxon>Geobacteraceae</taxon>
        <taxon>Trichlorobacter</taxon>
    </lineage>
</organism>
<dbReference type="InterPro" id="IPR049381">
    <property type="entry name" value="UbiD-like_C"/>
</dbReference>
<dbReference type="Gene3D" id="3.40.1670.10">
    <property type="entry name" value="UbiD C-terminal domain-like"/>
    <property type="match status" value="1"/>
</dbReference>
<gene>
    <name evidence="4" type="ORF">GEAMG1_1969</name>
</gene>
<dbReference type="InterPro" id="IPR002830">
    <property type="entry name" value="UbiD"/>
</dbReference>
<dbReference type="Pfam" id="PF20695">
    <property type="entry name" value="UbiD_N"/>
    <property type="match status" value="1"/>
</dbReference>
<evidence type="ECO:0000313" key="4">
    <source>
        <dbReference type="EMBL" id="CAH2031804.1"/>
    </source>
</evidence>
<dbReference type="GO" id="GO:0016829">
    <property type="term" value="F:lyase activity"/>
    <property type="evidence" value="ECO:0007669"/>
    <property type="project" value="UniProtKB-KW"/>
</dbReference>
<feature type="domain" description="3-octaprenyl-4-hydroxybenzoate carboxy-lyase-like C-terminal" evidence="3">
    <location>
        <begin position="324"/>
        <end position="459"/>
    </location>
</feature>
<dbReference type="EMBL" id="OW150024">
    <property type="protein sequence ID" value="CAH2031804.1"/>
    <property type="molecule type" value="Genomic_DNA"/>
</dbReference>
<keyword evidence="5" id="KW-1185">Reference proteome</keyword>
<dbReference type="RefSeq" id="WP_305732599.1">
    <property type="nucleotide sequence ID" value="NZ_OW150024.1"/>
</dbReference>
<dbReference type="PANTHER" id="PTHR30108">
    <property type="entry name" value="3-OCTAPRENYL-4-HYDROXYBENZOATE CARBOXY-LYASE-RELATED"/>
    <property type="match status" value="1"/>
</dbReference>
<evidence type="ECO:0000259" key="2">
    <source>
        <dbReference type="Pfam" id="PF20695"/>
    </source>
</evidence>
<protein>
    <submittedName>
        <fullName evidence="4">3-polyprenyl-4-hydroxybenzoate carboxy-lyase</fullName>
        <ecNumber evidence="4">4.1.1.-</ecNumber>
    </submittedName>
</protein>
<accession>A0ABM9D9B3</accession>
<feature type="domain" description="3-octaprenyl-4-hydroxybenzoate carboxy-lyase-like Rift-related" evidence="1">
    <location>
        <begin position="120"/>
        <end position="318"/>
    </location>
</feature>
<dbReference type="EC" id="4.1.1.-" evidence="4"/>
<dbReference type="SUPFAM" id="SSF50475">
    <property type="entry name" value="FMN-binding split barrel"/>
    <property type="match status" value="1"/>
</dbReference>
<dbReference type="PANTHER" id="PTHR30108:SF7">
    <property type="entry name" value="3-POLYPRENYL-4-HYDROXYBENZOATE DECARBOXYLASE"/>
    <property type="match status" value="1"/>
</dbReference>
<keyword evidence="4" id="KW-0456">Lyase</keyword>
<feature type="domain" description="3-octaprenyl-4-hydroxybenzoate carboxy-lyase-like N-terminal" evidence="2">
    <location>
        <begin position="10"/>
        <end position="86"/>
    </location>
</feature>
<name>A0ABM9D9B3_9BACT</name>